<dbReference type="PANTHER" id="PTHR43019">
    <property type="entry name" value="SERINE ENDOPROTEASE DEGS"/>
    <property type="match status" value="1"/>
</dbReference>
<feature type="transmembrane region" description="Helical" evidence="5">
    <location>
        <begin position="29"/>
        <end position="51"/>
    </location>
</feature>
<evidence type="ECO:0000313" key="6">
    <source>
        <dbReference type="EMBL" id="TQL76524.1"/>
    </source>
</evidence>
<dbReference type="Proteomes" id="UP000317043">
    <property type="component" value="Unassembled WGS sequence"/>
</dbReference>
<comment type="caution">
    <text evidence="6">The sequence shown here is derived from an EMBL/GenBank/DDBJ whole genome shotgun (WGS) entry which is preliminary data.</text>
</comment>
<dbReference type="PRINTS" id="PR00834">
    <property type="entry name" value="PROTEASES2C"/>
</dbReference>
<accession>A0A543AVE2</accession>
<dbReference type="InterPro" id="IPR009003">
    <property type="entry name" value="Peptidase_S1_PA"/>
</dbReference>
<dbReference type="PANTHER" id="PTHR43019:SF23">
    <property type="entry name" value="PROTEASE DO-LIKE 5, CHLOROPLASTIC"/>
    <property type="match status" value="1"/>
</dbReference>
<keyword evidence="2 5" id="KW-0812">Transmembrane</keyword>
<dbReference type="Gene3D" id="2.40.10.10">
    <property type="entry name" value="Trypsin-like serine proteases"/>
    <property type="match status" value="2"/>
</dbReference>
<organism evidence="6 7">
    <name type="scientific">Stackebrandtia endophytica</name>
    <dbReference type="NCBI Taxonomy" id="1496996"/>
    <lineage>
        <taxon>Bacteria</taxon>
        <taxon>Bacillati</taxon>
        <taxon>Actinomycetota</taxon>
        <taxon>Actinomycetes</taxon>
        <taxon>Glycomycetales</taxon>
        <taxon>Glycomycetaceae</taxon>
        <taxon>Stackebrandtia</taxon>
    </lineage>
</organism>
<evidence type="ECO:0000256" key="1">
    <source>
        <dbReference type="ARBA" id="ARBA00004141"/>
    </source>
</evidence>
<dbReference type="InParanoid" id="A0A543AVE2"/>
<evidence type="ECO:0000256" key="5">
    <source>
        <dbReference type="SAM" id="Phobius"/>
    </source>
</evidence>
<dbReference type="RefSeq" id="WP_142038073.1">
    <property type="nucleotide sequence ID" value="NZ_JBHTGS010000001.1"/>
</dbReference>
<dbReference type="InterPro" id="IPR043504">
    <property type="entry name" value="Peptidase_S1_PA_chymotrypsin"/>
</dbReference>
<name>A0A543AVE2_9ACTN</name>
<proteinExistence type="predicted"/>
<gene>
    <name evidence="6" type="ORF">FB566_2056</name>
</gene>
<protein>
    <submittedName>
        <fullName evidence="6">Colicin V production protein</fullName>
    </submittedName>
</protein>
<reference evidence="6 7" key="1">
    <citation type="submission" date="2019-06" db="EMBL/GenBank/DDBJ databases">
        <title>Sequencing the genomes of 1000 actinobacteria strains.</title>
        <authorList>
            <person name="Klenk H.-P."/>
        </authorList>
    </citation>
    <scope>NUCLEOTIDE SEQUENCE [LARGE SCALE GENOMIC DNA]</scope>
    <source>
        <strain evidence="6 7">DSM 45928</strain>
    </source>
</reference>
<dbReference type="OrthoDB" id="9766361at2"/>
<dbReference type="Pfam" id="PF02674">
    <property type="entry name" value="Colicin_V"/>
    <property type="match status" value="1"/>
</dbReference>
<keyword evidence="4 5" id="KW-0472">Membrane</keyword>
<keyword evidence="7" id="KW-1185">Reference proteome</keyword>
<dbReference type="GO" id="GO:0009403">
    <property type="term" value="P:toxin biosynthetic process"/>
    <property type="evidence" value="ECO:0007669"/>
    <property type="project" value="InterPro"/>
</dbReference>
<sequence length="395" mass="41364">MNGGIVVDIIIILLALLFAINGHRQGFIVGALTFAGFFGGALLGVRLAPVIVELSQEPLARVILALATVFGLALFGQWLASALGLRLRRRIKRRGVRRLDEAGGTLVSILAVLLVAWMVAAPLASSGLPGVSAAVRNSAIVGAVDETMPDPVRGIYEALRDSVNTNGFPDVFAGLDPSDIQPVDPPDPELAASAVVQAAQVSVLKVSGDAPQCDRHIEGSSFVFDHELVMTNAHVVAGTETVSVATEDGQLEARVIVYDPQRDLAVLWVPGLTAPPLPLTDSPAESGENTIVLGYPQGGPYTATPSRIREERNVTGPNIYNSADVTREVYSLRARVISGNSGGPLLSESGEVYGVIFAAAVDDDETGYALTMAEAYPVMDQGRATTAAVSTQGCS</sequence>
<dbReference type="InterPro" id="IPR047680">
    <property type="entry name" value="MarP-like"/>
</dbReference>
<dbReference type="SUPFAM" id="SSF50494">
    <property type="entry name" value="Trypsin-like serine proteases"/>
    <property type="match status" value="1"/>
</dbReference>
<dbReference type="AlphaFoldDB" id="A0A543AVE2"/>
<evidence type="ECO:0000256" key="2">
    <source>
        <dbReference type="ARBA" id="ARBA00022692"/>
    </source>
</evidence>
<dbReference type="Pfam" id="PF13365">
    <property type="entry name" value="Trypsin_2"/>
    <property type="match status" value="1"/>
</dbReference>
<dbReference type="InterPro" id="IPR003825">
    <property type="entry name" value="Colicin-V_CvpA"/>
</dbReference>
<dbReference type="InterPro" id="IPR001940">
    <property type="entry name" value="Peptidase_S1C"/>
</dbReference>
<dbReference type="GO" id="GO:0004252">
    <property type="term" value="F:serine-type endopeptidase activity"/>
    <property type="evidence" value="ECO:0007669"/>
    <property type="project" value="InterPro"/>
</dbReference>
<dbReference type="GO" id="GO:0016020">
    <property type="term" value="C:membrane"/>
    <property type="evidence" value="ECO:0007669"/>
    <property type="project" value="UniProtKB-SubCell"/>
</dbReference>
<evidence type="ECO:0000256" key="3">
    <source>
        <dbReference type="ARBA" id="ARBA00022989"/>
    </source>
</evidence>
<dbReference type="EMBL" id="VFOW01000001">
    <property type="protein sequence ID" value="TQL76524.1"/>
    <property type="molecule type" value="Genomic_DNA"/>
</dbReference>
<evidence type="ECO:0000313" key="7">
    <source>
        <dbReference type="Proteomes" id="UP000317043"/>
    </source>
</evidence>
<feature type="transmembrane region" description="Helical" evidence="5">
    <location>
        <begin position="63"/>
        <end position="85"/>
    </location>
</feature>
<dbReference type="GO" id="GO:0006508">
    <property type="term" value="P:proteolysis"/>
    <property type="evidence" value="ECO:0007669"/>
    <property type="project" value="InterPro"/>
</dbReference>
<feature type="transmembrane region" description="Helical" evidence="5">
    <location>
        <begin position="106"/>
        <end position="124"/>
    </location>
</feature>
<comment type="subcellular location">
    <subcellularLocation>
        <location evidence="1">Membrane</location>
        <topology evidence="1">Multi-pass membrane protein</topology>
    </subcellularLocation>
</comment>
<evidence type="ECO:0000256" key="4">
    <source>
        <dbReference type="ARBA" id="ARBA00023136"/>
    </source>
</evidence>
<dbReference type="NCBIfam" id="NF033740">
    <property type="entry name" value="MarP_fam_protase"/>
    <property type="match status" value="1"/>
</dbReference>
<feature type="transmembrane region" description="Helical" evidence="5">
    <location>
        <begin position="6"/>
        <end position="22"/>
    </location>
</feature>
<keyword evidence="3 5" id="KW-1133">Transmembrane helix</keyword>